<evidence type="ECO:0000256" key="3">
    <source>
        <dbReference type="ARBA" id="ARBA00003120"/>
    </source>
</evidence>
<sequence length="421" mass="44927">MSTLMQAAPGGNSVKALDVERVRADFPILEREVYGRPLVYLDSAASAQKPRAVISAMTGIMETCYANVHRGVHRLSQESTDIFEGARTKAAGLLNAASSDEIVFTRGATEAINLVAHSFGDAFLEAGDEVIISALEHHSNIVPWQLLRDRKGIVLKVIPLLDDGTLDREAFSALLGPRTKLVALTHISNALGSVVPVKEMIAEAKARGDITVLVDGCQAVPHMAVDVQDLGADLYTFSAHKLYGPSGIGVLYGRKELLNALPPYQGGGEMISSVTFEKSTWKPAPHRFEAGTPAIVEAAGLGAAIDYVQSLDYAAIQAHEQGLLSYATARLSEIESLRIYGTGPDKAAIVSFTLDQAHPHDIGTILDRAGVAVRAGHHCAQPVMDRFDVAATVRASFGLYNSEAEVDALVAAVHKVKELFG</sequence>
<comment type="function">
    <text evidence="2">Catalyzes the removal of elemental sulfur and selenium atoms from L-cysteine, L-cystine, L-selenocysteine, and L-selenocystine to produce L-alanine.</text>
</comment>
<evidence type="ECO:0000259" key="11">
    <source>
        <dbReference type="Pfam" id="PF00266"/>
    </source>
</evidence>
<dbReference type="PANTHER" id="PTHR43586:SF8">
    <property type="entry name" value="CYSTEINE DESULFURASE 1, CHLOROPLASTIC"/>
    <property type="match status" value="1"/>
</dbReference>
<name>A0ABT5YRG8_9PROT</name>
<accession>A0ABT5YRG8</accession>
<evidence type="ECO:0000256" key="9">
    <source>
        <dbReference type="ARBA" id="ARBA00022898"/>
    </source>
</evidence>
<evidence type="ECO:0000256" key="5">
    <source>
        <dbReference type="ARBA" id="ARBA00012239"/>
    </source>
</evidence>
<dbReference type="EC" id="2.8.1.7" evidence="5"/>
<comment type="similarity">
    <text evidence="4">Belongs to the class-V pyridoxal-phosphate-dependent aminotransferase family. Csd subfamily.</text>
</comment>
<feature type="domain" description="Aminotransferase class V" evidence="11">
    <location>
        <begin position="39"/>
        <end position="409"/>
    </location>
</feature>
<evidence type="ECO:0000256" key="10">
    <source>
        <dbReference type="ARBA" id="ARBA00050776"/>
    </source>
</evidence>
<evidence type="ECO:0000256" key="8">
    <source>
        <dbReference type="ARBA" id="ARBA00022679"/>
    </source>
</evidence>
<dbReference type="PANTHER" id="PTHR43586">
    <property type="entry name" value="CYSTEINE DESULFURASE"/>
    <property type="match status" value="1"/>
</dbReference>
<dbReference type="NCBIfam" id="TIGR01979">
    <property type="entry name" value="sufS"/>
    <property type="match status" value="1"/>
</dbReference>
<protein>
    <recommendedName>
        <fullName evidence="6">Cysteine desulfurase</fullName>
        <ecNumber evidence="5">2.8.1.7</ecNumber>
    </recommendedName>
    <alternativeName>
        <fullName evidence="7">Probable cysteine desulfurase</fullName>
    </alternativeName>
</protein>
<keyword evidence="9" id="KW-0663">Pyridoxal phosphate</keyword>
<evidence type="ECO:0000256" key="7">
    <source>
        <dbReference type="ARBA" id="ARBA00021850"/>
    </source>
</evidence>
<comment type="catalytic activity">
    <reaction evidence="10">
        <text>(sulfur carrier)-H + L-cysteine = (sulfur carrier)-SH + L-alanine</text>
        <dbReference type="Rhea" id="RHEA:43892"/>
        <dbReference type="Rhea" id="RHEA-COMP:14737"/>
        <dbReference type="Rhea" id="RHEA-COMP:14739"/>
        <dbReference type="ChEBI" id="CHEBI:29917"/>
        <dbReference type="ChEBI" id="CHEBI:35235"/>
        <dbReference type="ChEBI" id="CHEBI:57972"/>
        <dbReference type="ChEBI" id="CHEBI:64428"/>
        <dbReference type="EC" id="2.8.1.7"/>
    </reaction>
</comment>
<evidence type="ECO:0000256" key="6">
    <source>
        <dbReference type="ARBA" id="ARBA00013558"/>
    </source>
</evidence>
<dbReference type="InterPro" id="IPR016454">
    <property type="entry name" value="Cysteine_dSase"/>
</dbReference>
<dbReference type="Gene3D" id="3.90.1150.10">
    <property type="entry name" value="Aspartate Aminotransferase, domain 1"/>
    <property type="match status" value="1"/>
</dbReference>
<dbReference type="RefSeq" id="WP_275824222.1">
    <property type="nucleotide sequence ID" value="NZ_JARHUD010000013.1"/>
</dbReference>
<dbReference type="InterPro" id="IPR015422">
    <property type="entry name" value="PyrdxlP-dep_Trfase_small"/>
</dbReference>
<comment type="cofactor">
    <cofactor evidence="1">
        <name>pyridoxal 5'-phosphate</name>
        <dbReference type="ChEBI" id="CHEBI:597326"/>
    </cofactor>
</comment>
<comment type="caution">
    <text evidence="12">The sequence shown here is derived from an EMBL/GenBank/DDBJ whole genome shotgun (WGS) entry which is preliminary data.</text>
</comment>
<comment type="function">
    <text evidence="3">Catalyzes the removal of elemental sulfur atoms from cysteine to produce alanine. Seems to participate in the biosynthesis of the nitrogenase metalloclusters by providing the inorganic sulfur required for the Fe-S core formation.</text>
</comment>
<evidence type="ECO:0000313" key="12">
    <source>
        <dbReference type="EMBL" id="MDF2097413.1"/>
    </source>
</evidence>
<reference evidence="12 13" key="1">
    <citation type="submission" date="2023-03" db="EMBL/GenBank/DDBJ databases">
        <title>Fodinicurvata sp. CAU 1616 isolated from sea sendiment.</title>
        <authorList>
            <person name="Kim W."/>
        </authorList>
    </citation>
    <scope>NUCLEOTIDE SEQUENCE [LARGE SCALE GENOMIC DNA]</scope>
    <source>
        <strain evidence="12 13">CAU 1616</strain>
    </source>
</reference>
<evidence type="ECO:0000256" key="1">
    <source>
        <dbReference type="ARBA" id="ARBA00001933"/>
    </source>
</evidence>
<keyword evidence="8" id="KW-0808">Transferase</keyword>
<dbReference type="InterPro" id="IPR010970">
    <property type="entry name" value="Cys_dSase_SufS"/>
</dbReference>
<organism evidence="12 13">
    <name type="scientific">Aquibaculum arenosum</name>
    <dbReference type="NCBI Taxonomy" id="3032591"/>
    <lineage>
        <taxon>Bacteria</taxon>
        <taxon>Pseudomonadati</taxon>
        <taxon>Pseudomonadota</taxon>
        <taxon>Alphaproteobacteria</taxon>
        <taxon>Rhodospirillales</taxon>
        <taxon>Rhodovibrionaceae</taxon>
        <taxon>Aquibaculum</taxon>
    </lineage>
</organism>
<dbReference type="PIRSF" id="PIRSF005572">
    <property type="entry name" value="NifS"/>
    <property type="match status" value="1"/>
</dbReference>
<dbReference type="InterPro" id="IPR015424">
    <property type="entry name" value="PyrdxlP-dep_Trfase"/>
</dbReference>
<dbReference type="Proteomes" id="UP001215503">
    <property type="component" value="Unassembled WGS sequence"/>
</dbReference>
<proteinExistence type="inferred from homology"/>
<dbReference type="CDD" id="cd06453">
    <property type="entry name" value="SufS_like"/>
    <property type="match status" value="1"/>
</dbReference>
<dbReference type="Gene3D" id="3.40.640.10">
    <property type="entry name" value="Type I PLP-dependent aspartate aminotransferase-like (Major domain)"/>
    <property type="match status" value="1"/>
</dbReference>
<dbReference type="EMBL" id="JARHUD010000013">
    <property type="protein sequence ID" value="MDF2097413.1"/>
    <property type="molecule type" value="Genomic_DNA"/>
</dbReference>
<evidence type="ECO:0000256" key="2">
    <source>
        <dbReference type="ARBA" id="ARBA00002824"/>
    </source>
</evidence>
<evidence type="ECO:0000313" key="13">
    <source>
        <dbReference type="Proteomes" id="UP001215503"/>
    </source>
</evidence>
<dbReference type="InterPro" id="IPR015421">
    <property type="entry name" value="PyrdxlP-dep_Trfase_major"/>
</dbReference>
<keyword evidence="13" id="KW-1185">Reference proteome</keyword>
<dbReference type="SUPFAM" id="SSF53383">
    <property type="entry name" value="PLP-dependent transferases"/>
    <property type="match status" value="1"/>
</dbReference>
<dbReference type="InterPro" id="IPR000192">
    <property type="entry name" value="Aminotrans_V_dom"/>
</dbReference>
<gene>
    <name evidence="12" type="ORF">P2G67_15660</name>
</gene>
<dbReference type="Pfam" id="PF00266">
    <property type="entry name" value="Aminotran_5"/>
    <property type="match status" value="1"/>
</dbReference>
<evidence type="ECO:0000256" key="4">
    <source>
        <dbReference type="ARBA" id="ARBA00010447"/>
    </source>
</evidence>